<feature type="non-terminal residue" evidence="5">
    <location>
        <position position="1"/>
    </location>
</feature>
<feature type="compositionally biased region" description="Low complexity" evidence="2">
    <location>
        <begin position="315"/>
        <end position="345"/>
    </location>
</feature>
<feature type="compositionally biased region" description="Low complexity" evidence="2">
    <location>
        <begin position="472"/>
        <end position="483"/>
    </location>
</feature>
<dbReference type="AlphaFoldDB" id="A0AAV5U011"/>
<dbReference type="GO" id="GO:0004523">
    <property type="term" value="F:RNA-DNA hybrid ribonuclease activity"/>
    <property type="evidence" value="ECO:0007669"/>
    <property type="project" value="InterPro"/>
</dbReference>
<feature type="compositionally biased region" description="Basic residues" evidence="2">
    <location>
        <begin position="514"/>
        <end position="529"/>
    </location>
</feature>
<evidence type="ECO:0000256" key="2">
    <source>
        <dbReference type="SAM" id="MobiDB-lite"/>
    </source>
</evidence>
<feature type="compositionally biased region" description="Low complexity" evidence="2">
    <location>
        <begin position="393"/>
        <end position="411"/>
    </location>
</feature>
<dbReference type="InterPro" id="IPR036397">
    <property type="entry name" value="RNaseH_sf"/>
</dbReference>
<keyword evidence="3" id="KW-0732">Signal</keyword>
<feature type="region of interest" description="Disordered" evidence="2">
    <location>
        <begin position="365"/>
        <end position="609"/>
    </location>
</feature>
<dbReference type="Gene3D" id="3.30.420.10">
    <property type="entry name" value="Ribonuclease H-like superfamily/Ribonuclease H"/>
    <property type="match status" value="1"/>
</dbReference>
<feature type="compositionally biased region" description="Low complexity" evidence="2">
    <location>
        <begin position="580"/>
        <end position="603"/>
    </location>
</feature>
<feature type="compositionally biased region" description="Polar residues" evidence="2">
    <location>
        <begin position="421"/>
        <end position="433"/>
    </location>
</feature>
<dbReference type="Proteomes" id="UP001432027">
    <property type="component" value="Unassembled WGS sequence"/>
</dbReference>
<evidence type="ECO:0000256" key="3">
    <source>
        <dbReference type="SAM" id="SignalP"/>
    </source>
</evidence>
<gene>
    <name evidence="5" type="ORF">PENTCL1PPCAC_22030</name>
</gene>
<proteinExistence type="predicted"/>
<dbReference type="Pfam" id="PF00075">
    <property type="entry name" value="RNase_H"/>
    <property type="match status" value="1"/>
</dbReference>
<feature type="chain" id="PRO_5043630118" description="RNase H type-1 domain-containing protein" evidence="3">
    <location>
        <begin position="21"/>
        <end position="609"/>
    </location>
</feature>
<organism evidence="5 6">
    <name type="scientific">Pristionchus entomophagus</name>
    <dbReference type="NCBI Taxonomy" id="358040"/>
    <lineage>
        <taxon>Eukaryota</taxon>
        <taxon>Metazoa</taxon>
        <taxon>Ecdysozoa</taxon>
        <taxon>Nematoda</taxon>
        <taxon>Chromadorea</taxon>
        <taxon>Rhabditida</taxon>
        <taxon>Rhabditina</taxon>
        <taxon>Diplogasteromorpha</taxon>
        <taxon>Diplogasteroidea</taxon>
        <taxon>Neodiplogasteridae</taxon>
        <taxon>Pristionchus</taxon>
    </lineage>
</organism>
<feature type="domain" description="RNase H type-1" evidence="4">
    <location>
        <begin position="134"/>
        <end position="274"/>
    </location>
</feature>
<feature type="compositionally biased region" description="Polar residues" evidence="2">
    <location>
        <begin position="367"/>
        <end position="380"/>
    </location>
</feature>
<keyword evidence="1" id="KW-0175">Coiled coil</keyword>
<feature type="compositionally biased region" description="Low complexity" evidence="2">
    <location>
        <begin position="280"/>
        <end position="296"/>
    </location>
</feature>
<evidence type="ECO:0000256" key="1">
    <source>
        <dbReference type="SAM" id="Coils"/>
    </source>
</evidence>
<dbReference type="GO" id="GO:0003676">
    <property type="term" value="F:nucleic acid binding"/>
    <property type="evidence" value="ECO:0007669"/>
    <property type="project" value="InterPro"/>
</dbReference>
<keyword evidence="6" id="KW-1185">Reference proteome</keyword>
<comment type="caution">
    <text evidence="5">The sequence shown here is derived from an EMBL/GenBank/DDBJ whole genome shotgun (WGS) entry which is preliminary data.</text>
</comment>
<dbReference type="InterPro" id="IPR002156">
    <property type="entry name" value="RNaseH_domain"/>
</dbReference>
<evidence type="ECO:0000313" key="5">
    <source>
        <dbReference type="EMBL" id="GMS99855.1"/>
    </source>
</evidence>
<evidence type="ECO:0000259" key="4">
    <source>
        <dbReference type="PROSITE" id="PS50879"/>
    </source>
</evidence>
<accession>A0AAV5U011</accession>
<feature type="compositionally biased region" description="Polar residues" evidence="2">
    <location>
        <begin position="440"/>
        <end position="453"/>
    </location>
</feature>
<feature type="region of interest" description="Disordered" evidence="2">
    <location>
        <begin position="276"/>
        <end position="345"/>
    </location>
</feature>
<feature type="compositionally biased region" description="Polar residues" evidence="2">
    <location>
        <begin position="490"/>
        <end position="502"/>
    </location>
</feature>
<sequence>SPHSLLFAPLVMVVSPIAAPRSPASALAQPEPGITTAVLHASSPASLRTAIDTLADAREEARLARAESATLRTRAADALKAAEETEAIASQAEAEVAAALDILQRAKRRADTRHRHVSSPIGAVATTPLPVADLDKEVVVYTDGSVIAGAHSAIGVFFGAGHPHNAGVALRANRHDAGLAELAAIQCALRLLLNNPETKNRPIVIRTDYKNVLNSSRHQSDRVFRAEYDRLRNLIKQFPRGVRYEHVESHRGAFGNNEACGGTMAHRLARDALRQSVQEANRAARSRTNSTASARATSRDSKASQRSTRTAYAPSRTASVSTASRSSSAASASARRTKSTAASTARSIVPISSMAASTARSVLPTATARSGATTANSSRSVSKKRPTVWTRNSASKSADNSSSASRGSASSKRTVAKKHPQTSVRIAKSSTATAPKKSVSFGSSNVPVSTAASIKSVRSKRGLPANKKSVKSTRTTSKASARSNAREEQGVTTALTISPRTTASKRSKRDISKKSSKKSGKSTRAKRPRTPAPKSKNSKDSAAKSAHKNTSTGATGSKQSTRSSRSIGRQNNVSRTQNTNSGSRGSASHHSGASGANGASRGASAGGRR</sequence>
<dbReference type="InterPro" id="IPR012337">
    <property type="entry name" value="RNaseH-like_sf"/>
</dbReference>
<dbReference type="PROSITE" id="PS50879">
    <property type="entry name" value="RNASE_H_1"/>
    <property type="match status" value="1"/>
</dbReference>
<feature type="compositionally biased region" description="Polar residues" evidence="2">
    <location>
        <begin position="548"/>
        <end position="579"/>
    </location>
</feature>
<dbReference type="EMBL" id="BTSX01000005">
    <property type="protein sequence ID" value="GMS99855.1"/>
    <property type="molecule type" value="Genomic_DNA"/>
</dbReference>
<dbReference type="SUPFAM" id="SSF53098">
    <property type="entry name" value="Ribonuclease H-like"/>
    <property type="match status" value="1"/>
</dbReference>
<name>A0AAV5U011_9BILA</name>
<feature type="signal peptide" evidence="3">
    <location>
        <begin position="1"/>
        <end position="20"/>
    </location>
</feature>
<evidence type="ECO:0000313" key="6">
    <source>
        <dbReference type="Proteomes" id="UP001432027"/>
    </source>
</evidence>
<reference evidence="5" key="1">
    <citation type="submission" date="2023-10" db="EMBL/GenBank/DDBJ databases">
        <title>Genome assembly of Pristionchus species.</title>
        <authorList>
            <person name="Yoshida K."/>
            <person name="Sommer R.J."/>
        </authorList>
    </citation>
    <scope>NUCLEOTIDE SEQUENCE</scope>
    <source>
        <strain evidence="5">RS0144</strain>
    </source>
</reference>
<feature type="coiled-coil region" evidence="1">
    <location>
        <begin position="47"/>
        <end position="109"/>
    </location>
</feature>
<protein>
    <recommendedName>
        <fullName evidence="4">RNase H type-1 domain-containing protein</fullName>
    </recommendedName>
</protein>